<gene>
    <name evidence="2" type="ORF">AMURIS_00482</name>
</gene>
<dbReference type="CDD" id="cd01651">
    <property type="entry name" value="RT_G2_intron"/>
    <property type="match status" value="1"/>
</dbReference>
<dbReference type="SUPFAM" id="SSF56672">
    <property type="entry name" value="DNA/RNA polymerases"/>
    <property type="match status" value="1"/>
</dbReference>
<organism evidence="2 3">
    <name type="scientific">Acetatifactor muris</name>
    <dbReference type="NCBI Taxonomy" id="879566"/>
    <lineage>
        <taxon>Bacteria</taxon>
        <taxon>Bacillati</taxon>
        <taxon>Bacillota</taxon>
        <taxon>Clostridia</taxon>
        <taxon>Lachnospirales</taxon>
        <taxon>Lachnospiraceae</taxon>
        <taxon>Acetatifactor</taxon>
    </lineage>
</organism>
<reference evidence="2 3" key="1">
    <citation type="submission" date="2018-01" db="EMBL/GenBank/DDBJ databases">
        <authorList>
            <person name="Gaut B.S."/>
            <person name="Morton B.R."/>
            <person name="Clegg M.T."/>
            <person name="Duvall M.R."/>
        </authorList>
    </citation>
    <scope>NUCLEOTIDE SEQUENCE [LARGE SCALE GENOMIC DNA]</scope>
    <source>
        <strain evidence="2">GP69</strain>
    </source>
</reference>
<keyword evidence="2" id="KW-0808">Transferase</keyword>
<dbReference type="PANTHER" id="PTHR34047">
    <property type="entry name" value="NUCLEAR INTRON MATURASE 1, MITOCHONDRIAL-RELATED"/>
    <property type="match status" value="1"/>
</dbReference>
<dbReference type="InterPro" id="IPR043502">
    <property type="entry name" value="DNA/RNA_pol_sf"/>
</dbReference>
<dbReference type="OrthoDB" id="9788687at2"/>
<dbReference type="EMBL" id="OFSM01000002">
    <property type="protein sequence ID" value="SOY27777.1"/>
    <property type="molecule type" value="Genomic_DNA"/>
</dbReference>
<dbReference type="InterPro" id="IPR043128">
    <property type="entry name" value="Rev_trsase/Diguanyl_cyclase"/>
</dbReference>
<feature type="domain" description="Reverse transcriptase" evidence="1">
    <location>
        <begin position="1"/>
        <end position="287"/>
    </location>
</feature>
<dbReference type="Proteomes" id="UP000236311">
    <property type="component" value="Unassembled WGS sequence"/>
</dbReference>
<dbReference type="InterPro" id="IPR051083">
    <property type="entry name" value="GrpII_Intron_Splice-Mob/Def"/>
</dbReference>
<keyword evidence="3" id="KW-1185">Reference proteome</keyword>
<dbReference type="Pfam" id="PF00078">
    <property type="entry name" value="RVT_1"/>
    <property type="match status" value="1"/>
</dbReference>
<evidence type="ECO:0000259" key="1">
    <source>
        <dbReference type="PROSITE" id="PS50878"/>
    </source>
</evidence>
<dbReference type="PROSITE" id="PS50878">
    <property type="entry name" value="RT_POL"/>
    <property type="match status" value="1"/>
</dbReference>
<evidence type="ECO:0000313" key="3">
    <source>
        <dbReference type="Proteomes" id="UP000236311"/>
    </source>
</evidence>
<dbReference type="RefSeq" id="WP_103237887.1">
    <property type="nucleotide sequence ID" value="NZ_JANJZD010000002.1"/>
</dbReference>
<protein>
    <submittedName>
        <fullName evidence="2">Reverse transcriptase (RNA-dependent DNA polymerase)</fullName>
    </submittedName>
</protein>
<dbReference type="Gene3D" id="3.30.70.270">
    <property type="match status" value="1"/>
</dbReference>
<dbReference type="AlphaFoldDB" id="A0A2K4ZBE0"/>
<proteinExistence type="predicted"/>
<dbReference type="PANTHER" id="PTHR34047:SF8">
    <property type="entry name" value="PROTEIN YKFC"/>
    <property type="match status" value="1"/>
</dbReference>
<evidence type="ECO:0000313" key="2">
    <source>
        <dbReference type="EMBL" id="SOY27777.1"/>
    </source>
</evidence>
<name>A0A2K4ZBE0_9FIRM</name>
<sequence length="418" mass="48984">MTGQDGKEAAGRPLSVAELTAEEDAWRAFLEEKADRRQMGHQEADAVREWIDRGGYLSLAADCREGRLPAGFPVKHLLNKTGTRKKRIVYSFEGEEGIFLKFVAWQLHRYDRHFSGNCYAFRKNVGVKEAIRRICREAQPGDKYCLKVDISNYFNSIDVDILLQKLAFVREEDAGLYRLFERMLRQPFVWENGEAVPDRHGAMAGIPVAPFFANVYLAETDAFFEREDVLYFRYSDDILIFAGTRRELEERQKQLYTQLRELCLTVNPEKVKTAGPGEYWEFLGFGYRDGQIDLSEGTIRKTKAKIRRKADALRRWQRDKNLTSDKAAIGLIHAMNRKFYGSAEEGKAQENDFTWCRWFLPNLDTDRGLRIIDEYMQEYIRYTVTGRHYKGNYRIGYETLKKWGYRSLVHEFWEGRKR</sequence>
<dbReference type="GO" id="GO:0003964">
    <property type="term" value="F:RNA-directed DNA polymerase activity"/>
    <property type="evidence" value="ECO:0007669"/>
    <property type="project" value="UniProtKB-KW"/>
</dbReference>
<accession>A0A2K4ZBE0</accession>
<keyword evidence="2" id="KW-0548">Nucleotidyltransferase</keyword>
<keyword evidence="2" id="KW-0695">RNA-directed DNA polymerase</keyword>
<dbReference type="InterPro" id="IPR000477">
    <property type="entry name" value="RT_dom"/>
</dbReference>